<comment type="caution">
    <text evidence="10">The sequence shown here is derived from an EMBL/GenBank/DDBJ whole genome shotgun (WGS) entry which is preliminary data.</text>
</comment>
<sequence length="235" mass="24466">MLLWLMLGEAMQLEAVVDAASAAARAAGQLIVEAGPEQRAVASTKANAKDLLTATDLASQDLIQSVLASRCPEIDFLGEEGGVEKPLDNCWVVDPIDGTTNFVDGLPLSVVSIAYAREGETLAGVVYDPFRDELFAGARGRGATVTSGPRKNRRPLAVSAAERLEDAIVFAGAPPNPLSLAPSLRGIAALAPRVRTLRLLGSAALMLAYVADGRGAAYFEPDLAPWDTAAGALLA</sequence>
<dbReference type="PANTHER" id="PTHR20854">
    <property type="entry name" value="INOSITOL MONOPHOSPHATASE"/>
    <property type="match status" value="1"/>
</dbReference>
<evidence type="ECO:0000256" key="6">
    <source>
        <dbReference type="ARBA" id="ARBA00022842"/>
    </source>
</evidence>
<feature type="binding site" evidence="7">
    <location>
        <position position="79"/>
    </location>
    <ligand>
        <name>Mg(2+)</name>
        <dbReference type="ChEBI" id="CHEBI:18420"/>
        <label>1</label>
        <note>catalytic</note>
    </ligand>
</feature>
<comment type="pathway">
    <text evidence="8">Polyol metabolism; myo-inositol biosynthesis; myo-inositol from D-glucose 6-phosphate: step 2/2.</text>
</comment>
<comment type="catalytic activity">
    <reaction evidence="1 8">
        <text>a myo-inositol phosphate + H2O = myo-inositol + phosphate</text>
        <dbReference type="Rhea" id="RHEA:24056"/>
        <dbReference type="ChEBI" id="CHEBI:15377"/>
        <dbReference type="ChEBI" id="CHEBI:17268"/>
        <dbReference type="ChEBI" id="CHEBI:43474"/>
        <dbReference type="ChEBI" id="CHEBI:84139"/>
        <dbReference type="EC" id="3.1.3.25"/>
    </reaction>
</comment>
<evidence type="ECO:0000256" key="7">
    <source>
        <dbReference type="PIRSR" id="PIRSR600760-2"/>
    </source>
</evidence>
<feature type="signal peptide" evidence="9">
    <location>
        <begin position="1"/>
        <end position="15"/>
    </location>
</feature>
<evidence type="ECO:0000256" key="4">
    <source>
        <dbReference type="ARBA" id="ARBA00022723"/>
    </source>
</evidence>
<keyword evidence="11" id="KW-1185">Reference proteome</keyword>
<feature type="chain" id="PRO_5042240800" description="Inositol-1-monophosphatase" evidence="9">
    <location>
        <begin position="16"/>
        <end position="235"/>
    </location>
</feature>
<keyword evidence="6 7" id="KW-0460">Magnesium</keyword>
<keyword evidence="4 7" id="KW-0479">Metal-binding</keyword>
<dbReference type="FunFam" id="3.30.540.10:FF:000003">
    <property type="entry name" value="Inositol-1-monophosphatase"/>
    <property type="match status" value="1"/>
</dbReference>
<evidence type="ECO:0000256" key="5">
    <source>
        <dbReference type="ARBA" id="ARBA00022801"/>
    </source>
</evidence>
<dbReference type="GO" id="GO:0007165">
    <property type="term" value="P:signal transduction"/>
    <property type="evidence" value="ECO:0007669"/>
    <property type="project" value="TreeGrafter"/>
</dbReference>
<dbReference type="PRINTS" id="PR00377">
    <property type="entry name" value="IMPHPHTASES"/>
</dbReference>
<organism evidence="10 11">
    <name type="scientific">Chrysophaeum taylorii</name>
    <dbReference type="NCBI Taxonomy" id="2483200"/>
    <lineage>
        <taxon>Eukaryota</taxon>
        <taxon>Sar</taxon>
        <taxon>Stramenopiles</taxon>
        <taxon>Ochrophyta</taxon>
        <taxon>Pelagophyceae</taxon>
        <taxon>Pelagomonadales</taxon>
        <taxon>Pelagomonadaceae</taxon>
        <taxon>Chrysophaeum</taxon>
    </lineage>
</organism>
<dbReference type="PANTHER" id="PTHR20854:SF4">
    <property type="entry name" value="INOSITOL-1-MONOPHOSPHATASE-RELATED"/>
    <property type="match status" value="1"/>
</dbReference>
<dbReference type="Pfam" id="PF00459">
    <property type="entry name" value="Inositol_P"/>
    <property type="match status" value="1"/>
</dbReference>
<name>A0AAD7XLJ5_9STRA</name>
<dbReference type="InterPro" id="IPR033942">
    <property type="entry name" value="IMPase"/>
</dbReference>
<accession>A0AAD7XLJ5</accession>
<proteinExistence type="inferred from homology"/>
<dbReference type="EC" id="3.1.3.25" evidence="8"/>
<evidence type="ECO:0000256" key="9">
    <source>
        <dbReference type="SAM" id="SignalP"/>
    </source>
</evidence>
<dbReference type="GO" id="GO:0006020">
    <property type="term" value="P:inositol metabolic process"/>
    <property type="evidence" value="ECO:0007669"/>
    <property type="project" value="TreeGrafter"/>
</dbReference>
<protein>
    <recommendedName>
        <fullName evidence="8">Inositol-1-monophosphatase</fullName>
        <ecNumber evidence="8">3.1.3.25</ecNumber>
    </recommendedName>
</protein>
<feature type="binding site" evidence="7">
    <location>
        <position position="94"/>
    </location>
    <ligand>
        <name>Mg(2+)</name>
        <dbReference type="ChEBI" id="CHEBI:18420"/>
        <label>1</label>
        <note>catalytic</note>
    </ligand>
</feature>
<evidence type="ECO:0000313" key="10">
    <source>
        <dbReference type="EMBL" id="KAJ8604656.1"/>
    </source>
</evidence>
<dbReference type="Gene3D" id="3.40.190.80">
    <property type="match status" value="1"/>
</dbReference>
<dbReference type="GO" id="GO:0008934">
    <property type="term" value="F:inositol monophosphate 1-phosphatase activity"/>
    <property type="evidence" value="ECO:0007669"/>
    <property type="project" value="InterPro"/>
</dbReference>
<comment type="similarity">
    <text evidence="3 8">Belongs to the inositol monophosphatase superfamily.</text>
</comment>
<evidence type="ECO:0000256" key="1">
    <source>
        <dbReference type="ARBA" id="ARBA00001033"/>
    </source>
</evidence>
<evidence type="ECO:0000256" key="3">
    <source>
        <dbReference type="ARBA" id="ARBA00009759"/>
    </source>
</evidence>
<evidence type="ECO:0000256" key="2">
    <source>
        <dbReference type="ARBA" id="ARBA00001946"/>
    </source>
</evidence>
<evidence type="ECO:0000256" key="8">
    <source>
        <dbReference type="RuleBase" id="RU364068"/>
    </source>
</evidence>
<dbReference type="Proteomes" id="UP001230188">
    <property type="component" value="Unassembled WGS sequence"/>
</dbReference>
<feature type="binding site" evidence="7">
    <location>
        <position position="97"/>
    </location>
    <ligand>
        <name>Mg(2+)</name>
        <dbReference type="ChEBI" id="CHEBI:18420"/>
        <label>1</label>
        <note>catalytic</note>
    </ligand>
</feature>
<dbReference type="CDD" id="cd01639">
    <property type="entry name" value="IMPase"/>
    <property type="match status" value="1"/>
</dbReference>
<keyword evidence="9" id="KW-0732">Signal</keyword>
<keyword evidence="5 8" id="KW-0378">Hydrolase</keyword>
<reference evidence="10" key="1">
    <citation type="submission" date="2023-01" db="EMBL/GenBank/DDBJ databases">
        <title>Metagenome sequencing of chrysophaentin producing Chrysophaeum taylorii.</title>
        <authorList>
            <person name="Davison J."/>
            <person name="Bewley C."/>
        </authorList>
    </citation>
    <scope>NUCLEOTIDE SEQUENCE</scope>
    <source>
        <strain evidence="10">NIES-1699</strain>
    </source>
</reference>
<dbReference type="AlphaFoldDB" id="A0AAD7XLJ5"/>
<dbReference type="SUPFAM" id="SSF56655">
    <property type="entry name" value="Carbohydrate phosphatase"/>
    <property type="match status" value="1"/>
</dbReference>
<feature type="binding site" evidence="7">
    <location>
        <position position="227"/>
    </location>
    <ligand>
        <name>Mg(2+)</name>
        <dbReference type="ChEBI" id="CHEBI:18420"/>
        <label>1</label>
        <note>catalytic</note>
    </ligand>
</feature>
<feature type="binding site" evidence="7">
    <location>
        <position position="96"/>
    </location>
    <ligand>
        <name>Mg(2+)</name>
        <dbReference type="ChEBI" id="CHEBI:18420"/>
        <label>1</label>
        <note>catalytic</note>
    </ligand>
</feature>
<comment type="cofactor">
    <cofactor evidence="2 7 8">
        <name>Mg(2+)</name>
        <dbReference type="ChEBI" id="CHEBI:18420"/>
    </cofactor>
</comment>
<dbReference type="EMBL" id="JAQMWT010000324">
    <property type="protein sequence ID" value="KAJ8604656.1"/>
    <property type="molecule type" value="Genomic_DNA"/>
</dbReference>
<dbReference type="Gene3D" id="3.30.540.10">
    <property type="entry name" value="Fructose-1,6-Bisphosphatase, subunit A, domain 1"/>
    <property type="match status" value="1"/>
</dbReference>
<dbReference type="InterPro" id="IPR000760">
    <property type="entry name" value="Inositol_monophosphatase-like"/>
</dbReference>
<evidence type="ECO:0000313" key="11">
    <source>
        <dbReference type="Proteomes" id="UP001230188"/>
    </source>
</evidence>
<dbReference type="GO" id="GO:0046872">
    <property type="term" value="F:metal ion binding"/>
    <property type="evidence" value="ECO:0007669"/>
    <property type="project" value="UniProtKB-KW"/>
</dbReference>
<gene>
    <name evidence="10" type="ORF">CTAYLR_006514</name>
</gene>